<dbReference type="GO" id="GO:0006508">
    <property type="term" value="P:proteolysis"/>
    <property type="evidence" value="ECO:0007669"/>
    <property type="project" value="UniProtKB-KW"/>
</dbReference>
<dbReference type="InterPro" id="IPR002142">
    <property type="entry name" value="Peptidase_S49"/>
</dbReference>
<evidence type="ECO:0000256" key="1">
    <source>
        <dbReference type="ARBA" id="ARBA00008683"/>
    </source>
</evidence>
<keyword evidence="7" id="KW-1185">Reference proteome</keyword>
<evidence type="ECO:0000256" key="4">
    <source>
        <dbReference type="ARBA" id="ARBA00022825"/>
    </source>
</evidence>
<dbReference type="Gene3D" id="6.20.330.10">
    <property type="match status" value="1"/>
</dbReference>
<comment type="caution">
    <text evidence="6">The sequence shown here is derived from an EMBL/GenBank/DDBJ whole genome shotgun (WGS) entry which is preliminary data.</text>
</comment>
<evidence type="ECO:0000256" key="3">
    <source>
        <dbReference type="ARBA" id="ARBA00022801"/>
    </source>
</evidence>
<dbReference type="Proteomes" id="UP001165122">
    <property type="component" value="Unassembled WGS sequence"/>
</dbReference>
<keyword evidence="4" id="KW-0720">Serine protease</keyword>
<evidence type="ECO:0000259" key="5">
    <source>
        <dbReference type="Pfam" id="PF01343"/>
    </source>
</evidence>
<reference evidence="7" key="1">
    <citation type="journal article" date="2023" name="Commun. Biol.">
        <title>Genome analysis of Parmales, the sister group of diatoms, reveals the evolutionary specialization of diatoms from phago-mixotrophs to photoautotrophs.</title>
        <authorList>
            <person name="Ban H."/>
            <person name="Sato S."/>
            <person name="Yoshikawa S."/>
            <person name="Yamada K."/>
            <person name="Nakamura Y."/>
            <person name="Ichinomiya M."/>
            <person name="Sato N."/>
            <person name="Blanc-Mathieu R."/>
            <person name="Endo H."/>
            <person name="Kuwata A."/>
            <person name="Ogata H."/>
        </authorList>
    </citation>
    <scope>NUCLEOTIDE SEQUENCE [LARGE SCALE GENOMIC DNA]</scope>
    <source>
        <strain evidence="7">NIES 3700</strain>
    </source>
</reference>
<dbReference type="SUPFAM" id="SSF52096">
    <property type="entry name" value="ClpP/crotonase"/>
    <property type="match status" value="1"/>
</dbReference>
<dbReference type="AlphaFoldDB" id="A0A9W6ZMU9"/>
<accession>A0A9W6ZMU9</accession>
<organism evidence="6 7">
    <name type="scientific">Triparma laevis f. longispina</name>
    <dbReference type="NCBI Taxonomy" id="1714387"/>
    <lineage>
        <taxon>Eukaryota</taxon>
        <taxon>Sar</taxon>
        <taxon>Stramenopiles</taxon>
        <taxon>Ochrophyta</taxon>
        <taxon>Bolidophyceae</taxon>
        <taxon>Parmales</taxon>
        <taxon>Triparmaceae</taxon>
        <taxon>Triparma</taxon>
    </lineage>
</organism>
<keyword evidence="2" id="KW-0645">Protease</keyword>
<comment type="similarity">
    <text evidence="1">Belongs to the peptidase S49 family.</text>
</comment>
<dbReference type="Pfam" id="PF01343">
    <property type="entry name" value="Peptidase_S49"/>
    <property type="match status" value="1"/>
</dbReference>
<dbReference type="Gene3D" id="3.90.226.10">
    <property type="entry name" value="2-enoyl-CoA Hydratase, Chain A, domain 1"/>
    <property type="match status" value="1"/>
</dbReference>
<dbReference type="InterPro" id="IPR047272">
    <property type="entry name" value="S49_SppA_C"/>
</dbReference>
<dbReference type="EMBL" id="BRXW01000422">
    <property type="protein sequence ID" value="GMH53115.1"/>
    <property type="molecule type" value="Genomic_DNA"/>
</dbReference>
<dbReference type="InterPro" id="IPR029045">
    <property type="entry name" value="ClpP/crotonase-like_dom_sf"/>
</dbReference>
<evidence type="ECO:0000313" key="7">
    <source>
        <dbReference type="Proteomes" id="UP001165122"/>
    </source>
</evidence>
<feature type="domain" description="Peptidase S49" evidence="5">
    <location>
        <begin position="120"/>
        <end position="230"/>
    </location>
</feature>
<dbReference type="OrthoDB" id="45421at2759"/>
<protein>
    <recommendedName>
        <fullName evidence="5">Peptidase S49 domain-containing protein</fullName>
    </recommendedName>
</protein>
<dbReference type="PANTHER" id="PTHR42987:SF8">
    <property type="entry name" value="PROTEINASE"/>
    <property type="match status" value="1"/>
</dbReference>
<gene>
    <name evidence="6" type="ORF">TrLO_g6631</name>
</gene>
<sequence length="328" mass="34975">MSVNNLTKLRYTALGSVFGGGIYYGFSNYAERQAEQNSSTPKAVFLRLSGPISGGKGGSLQGSKPLNLQNFGSQLEKCFKAKNAVAVCLEIDSPGGSPAQSSLLHSRLVHLRKKYPDAPPVLAFCTDVCASGGYYIASACDEILVLPSTIIGSIGVVSPNVGLVELMKKYGIEDRTMTAGRSKVGDSPLAPKNFEAIAQKTAILNELHEDFMAKVISGRGDKLKHDAAAEYQCSVKGEKGYSVTSTILKNLTFGLFHGPPKNSDLALFDGSVYTGKKAVEFGLADSLYDDMEGFVRGRYGKGVKITELKQKPSIREVIEQAAGGGLSR</sequence>
<dbReference type="PANTHER" id="PTHR42987">
    <property type="entry name" value="PEPTIDASE S49"/>
    <property type="match status" value="1"/>
</dbReference>
<proteinExistence type="inferred from homology"/>
<dbReference type="GO" id="GO:0008236">
    <property type="term" value="F:serine-type peptidase activity"/>
    <property type="evidence" value="ECO:0007669"/>
    <property type="project" value="UniProtKB-KW"/>
</dbReference>
<evidence type="ECO:0000313" key="6">
    <source>
        <dbReference type="EMBL" id="GMH53115.1"/>
    </source>
</evidence>
<dbReference type="CDD" id="cd07023">
    <property type="entry name" value="S49_Sppa_N_C"/>
    <property type="match status" value="1"/>
</dbReference>
<name>A0A9W6ZMU9_9STRA</name>
<evidence type="ECO:0000256" key="2">
    <source>
        <dbReference type="ARBA" id="ARBA00022670"/>
    </source>
</evidence>
<keyword evidence="3" id="KW-0378">Hydrolase</keyword>